<dbReference type="GO" id="GO:0008270">
    <property type="term" value="F:zinc ion binding"/>
    <property type="evidence" value="ECO:0007669"/>
    <property type="project" value="UniProtKB-KW"/>
</dbReference>
<dbReference type="AlphaFoldDB" id="A0AAW2SAB2"/>
<proteinExistence type="predicted"/>
<keyword evidence="1" id="KW-0479">Metal-binding</keyword>
<evidence type="ECO:0000259" key="4">
    <source>
        <dbReference type="SMART" id="SM00575"/>
    </source>
</evidence>
<evidence type="ECO:0000256" key="3">
    <source>
        <dbReference type="ARBA" id="ARBA00022833"/>
    </source>
</evidence>
<accession>A0AAW2SAB2</accession>
<dbReference type="InterPro" id="IPR026960">
    <property type="entry name" value="RVT-Znf"/>
</dbReference>
<sequence>MVPMVVVVVPVENRQTCQWYLEELLDDIGELGTAKLSFISNWQKCLIEALKELVPMSEHSNYILDDRNKPIITMLEWIRTKLMSRVQQKKEGMEKYAGKICPNILKKLNKQQAIARNSFTRWCGESEYEVDQFMDRFVVHLGKRVCSCGMFELCGYPLAHVCAAISSGRQNLEDFVDGWYKKDTYLKLMNYLLKDLKAHNHFRNLYVDGSSEGAFSTKSAWEAIRMTSPQRQLLTDVWHRSLRPKILVFLWRFFQDRIPVDARMK</sequence>
<keyword evidence="2" id="KW-0863">Zinc-finger</keyword>
<evidence type="ECO:0000256" key="1">
    <source>
        <dbReference type="ARBA" id="ARBA00022723"/>
    </source>
</evidence>
<evidence type="ECO:0000313" key="5">
    <source>
        <dbReference type="EMBL" id="KAL0389089.1"/>
    </source>
</evidence>
<dbReference type="Pfam" id="PF04434">
    <property type="entry name" value="SWIM"/>
    <property type="match status" value="1"/>
</dbReference>
<protein>
    <recommendedName>
        <fullName evidence="4">Zinc finger PMZ-type domain-containing protein</fullName>
    </recommendedName>
</protein>
<dbReference type="PANTHER" id="PTHR31973">
    <property type="entry name" value="POLYPROTEIN, PUTATIVE-RELATED"/>
    <property type="match status" value="1"/>
</dbReference>
<evidence type="ECO:0000256" key="2">
    <source>
        <dbReference type="ARBA" id="ARBA00022771"/>
    </source>
</evidence>
<dbReference type="PANTHER" id="PTHR31973:SF187">
    <property type="entry name" value="MUTATOR TRANSPOSASE MUDRA PROTEIN"/>
    <property type="match status" value="1"/>
</dbReference>
<dbReference type="EMBL" id="JACGWM010000002">
    <property type="protein sequence ID" value="KAL0389089.1"/>
    <property type="molecule type" value="Genomic_DNA"/>
</dbReference>
<gene>
    <name evidence="5" type="ORF">Scaly_0266000</name>
</gene>
<dbReference type="InterPro" id="IPR006564">
    <property type="entry name" value="Znf_PMZ"/>
</dbReference>
<organism evidence="5">
    <name type="scientific">Sesamum calycinum</name>
    <dbReference type="NCBI Taxonomy" id="2727403"/>
    <lineage>
        <taxon>Eukaryota</taxon>
        <taxon>Viridiplantae</taxon>
        <taxon>Streptophyta</taxon>
        <taxon>Embryophyta</taxon>
        <taxon>Tracheophyta</taxon>
        <taxon>Spermatophyta</taxon>
        <taxon>Magnoliopsida</taxon>
        <taxon>eudicotyledons</taxon>
        <taxon>Gunneridae</taxon>
        <taxon>Pentapetalae</taxon>
        <taxon>asterids</taxon>
        <taxon>lamiids</taxon>
        <taxon>Lamiales</taxon>
        <taxon>Pedaliaceae</taxon>
        <taxon>Sesamum</taxon>
    </lineage>
</organism>
<reference evidence="5" key="1">
    <citation type="submission" date="2020-06" db="EMBL/GenBank/DDBJ databases">
        <authorList>
            <person name="Li T."/>
            <person name="Hu X."/>
            <person name="Zhang T."/>
            <person name="Song X."/>
            <person name="Zhang H."/>
            <person name="Dai N."/>
            <person name="Sheng W."/>
            <person name="Hou X."/>
            <person name="Wei L."/>
        </authorList>
    </citation>
    <scope>NUCLEOTIDE SEQUENCE</scope>
    <source>
        <strain evidence="5">KEN8</strain>
        <tissue evidence="5">Leaf</tissue>
    </source>
</reference>
<dbReference type="Pfam" id="PF13966">
    <property type="entry name" value="zf-RVT"/>
    <property type="match status" value="1"/>
</dbReference>
<dbReference type="InterPro" id="IPR007527">
    <property type="entry name" value="Znf_SWIM"/>
</dbReference>
<feature type="domain" description="Zinc finger PMZ-type" evidence="4">
    <location>
        <begin position="144"/>
        <end position="171"/>
    </location>
</feature>
<comment type="caution">
    <text evidence="5">The sequence shown here is derived from an EMBL/GenBank/DDBJ whole genome shotgun (WGS) entry which is preliminary data.</text>
</comment>
<keyword evidence="3" id="KW-0862">Zinc</keyword>
<reference evidence="5" key="2">
    <citation type="journal article" date="2024" name="Plant">
        <title>Genomic evolution and insights into agronomic trait innovations of Sesamum species.</title>
        <authorList>
            <person name="Miao H."/>
            <person name="Wang L."/>
            <person name="Qu L."/>
            <person name="Liu H."/>
            <person name="Sun Y."/>
            <person name="Le M."/>
            <person name="Wang Q."/>
            <person name="Wei S."/>
            <person name="Zheng Y."/>
            <person name="Lin W."/>
            <person name="Duan Y."/>
            <person name="Cao H."/>
            <person name="Xiong S."/>
            <person name="Wang X."/>
            <person name="Wei L."/>
            <person name="Li C."/>
            <person name="Ma Q."/>
            <person name="Ju M."/>
            <person name="Zhao R."/>
            <person name="Li G."/>
            <person name="Mu C."/>
            <person name="Tian Q."/>
            <person name="Mei H."/>
            <person name="Zhang T."/>
            <person name="Gao T."/>
            <person name="Zhang H."/>
        </authorList>
    </citation>
    <scope>NUCLEOTIDE SEQUENCE</scope>
    <source>
        <strain evidence="5">KEN8</strain>
    </source>
</reference>
<dbReference type="SMART" id="SM00575">
    <property type="entry name" value="ZnF_PMZ"/>
    <property type="match status" value="1"/>
</dbReference>
<name>A0AAW2SAB2_9LAMI</name>